<comment type="caution">
    <text evidence="1">The sequence shown here is derived from an EMBL/GenBank/DDBJ whole genome shotgun (WGS) entry which is preliminary data.</text>
</comment>
<name>A0ABS8RVF1_DATST</name>
<reference evidence="1 2" key="1">
    <citation type="journal article" date="2021" name="BMC Genomics">
        <title>Datura genome reveals duplications of psychoactive alkaloid biosynthetic genes and high mutation rate following tissue culture.</title>
        <authorList>
            <person name="Rajewski A."/>
            <person name="Carter-House D."/>
            <person name="Stajich J."/>
            <person name="Litt A."/>
        </authorList>
    </citation>
    <scope>NUCLEOTIDE SEQUENCE [LARGE SCALE GENOMIC DNA]</scope>
    <source>
        <strain evidence="1">AR-01</strain>
    </source>
</reference>
<evidence type="ECO:0000313" key="2">
    <source>
        <dbReference type="Proteomes" id="UP000823775"/>
    </source>
</evidence>
<organism evidence="1 2">
    <name type="scientific">Datura stramonium</name>
    <name type="common">Jimsonweed</name>
    <name type="synonym">Common thornapple</name>
    <dbReference type="NCBI Taxonomy" id="4076"/>
    <lineage>
        <taxon>Eukaryota</taxon>
        <taxon>Viridiplantae</taxon>
        <taxon>Streptophyta</taxon>
        <taxon>Embryophyta</taxon>
        <taxon>Tracheophyta</taxon>
        <taxon>Spermatophyta</taxon>
        <taxon>Magnoliopsida</taxon>
        <taxon>eudicotyledons</taxon>
        <taxon>Gunneridae</taxon>
        <taxon>Pentapetalae</taxon>
        <taxon>asterids</taxon>
        <taxon>lamiids</taxon>
        <taxon>Solanales</taxon>
        <taxon>Solanaceae</taxon>
        <taxon>Solanoideae</taxon>
        <taxon>Datureae</taxon>
        <taxon>Datura</taxon>
    </lineage>
</organism>
<protein>
    <submittedName>
        <fullName evidence="1">Uncharacterized protein</fullName>
    </submittedName>
</protein>
<proteinExistence type="predicted"/>
<gene>
    <name evidence="1" type="ORF">HAX54_007388</name>
</gene>
<keyword evidence="2" id="KW-1185">Reference proteome</keyword>
<evidence type="ECO:0000313" key="1">
    <source>
        <dbReference type="EMBL" id="MCD7450592.1"/>
    </source>
</evidence>
<dbReference type="EMBL" id="JACEIK010000138">
    <property type="protein sequence ID" value="MCD7450592.1"/>
    <property type="molecule type" value="Genomic_DNA"/>
</dbReference>
<accession>A0ABS8RVF1</accession>
<sequence length="221" mass="24942">MGRRSEAEEYLAKLKNSEDHYTWNSSLTAAGIHINVGDIIAIEISDRVQQEHTSLPCPVLVMSLYHDAGVPEIERIDKNIWTNQTKMGIDSQVVHEHAVEAQPSTYDTPVGPVYFRSPNSAGSKHDRTEQYQADLLQPDLSIFDAPLPEDGVFKDKRVETNEEELEEEQVTKEIDEEQQVKVAIQCSMDSVIARMVRAGPKFPCSGRRRCCHHIDHHLGPV</sequence>
<dbReference type="Proteomes" id="UP000823775">
    <property type="component" value="Unassembled WGS sequence"/>
</dbReference>